<evidence type="ECO:0000256" key="1">
    <source>
        <dbReference type="SAM" id="Phobius"/>
    </source>
</evidence>
<dbReference type="Proteomes" id="UP000053424">
    <property type="component" value="Unassembled WGS sequence"/>
</dbReference>
<evidence type="ECO:0008006" key="4">
    <source>
        <dbReference type="Google" id="ProtNLM"/>
    </source>
</evidence>
<protein>
    <recommendedName>
        <fullName evidence="4">Transmembrane protein</fullName>
    </recommendedName>
</protein>
<dbReference type="EMBL" id="KN831778">
    <property type="protein sequence ID" value="KIM42235.1"/>
    <property type="molecule type" value="Genomic_DNA"/>
</dbReference>
<keyword evidence="1" id="KW-0472">Membrane</keyword>
<sequence>MDLARVLLFRIRSSLRFPCSPLSWSFLVFFIVFLLVRLLIFFALHFSFLPLSLCVSFLFFPFARRRGRRHFGRGYM</sequence>
<organism evidence="2 3">
    <name type="scientific">Hebeloma cylindrosporum</name>
    <dbReference type="NCBI Taxonomy" id="76867"/>
    <lineage>
        <taxon>Eukaryota</taxon>
        <taxon>Fungi</taxon>
        <taxon>Dikarya</taxon>
        <taxon>Basidiomycota</taxon>
        <taxon>Agaricomycotina</taxon>
        <taxon>Agaricomycetes</taxon>
        <taxon>Agaricomycetidae</taxon>
        <taxon>Agaricales</taxon>
        <taxon>Agaricineae</taxon>
        <taxon>Hymenogastraceae</taxon>
        <taxon>Hebeloma</taxon>
    </lineage>
</organism>
<keyword evidence="1" id="KW-0812">Transmembrane</keyword>
<keyword evidence="1" id="KW-1133">Transmembrane helix</keyword>
<reference evidence="2 3" key="1">
    <citation type="submission" date="2014-04" db="EMBL/GenBank/DDBJ databases">
        <authorList>
            <consortium name="DOE Joint Genome Institute"/>
            <person name="Kuo A."/>
            <person name="Gay G."/>
            <person name="Dore J."/>
            <person name="Kohler A."/>
            <person name="Nagy L.G."/>
            <person name="Floudas D."/>
            <person name="Copeland A."/>
            <person name="Barry K.W."/>
            <person name="Cichocki N."/>
            <person name="Veneault-Fourrey C."/>
            <person name="LaButti K."/>
            <person name="Lindquist E.A."/>
            <person name="Lipzen A."/>
            <person name="Lundell T."/>
            <person name="Morin E."/>
            <person name="Murat C."/>
            <person name="Sun H."/>
            <person name="Tunlid A."/>
            <person name="Henrissat B."/>
            <person name="Grigoriev I.V."/>
            <person name="Hibbett D.S."/>
            <person name="Martin F."/>
            <person name="Nordberg H.P."/>
            <person name="Cantor M.N."/>
            <person name="Hua S.X."/>
        </authorList>
    </citation>
    <scope>NUCLEOTIDE SEQUENCE [LARGE SCALE GENOMIC DNA]</scope>
    <source>
        <strain evidence="3">h7</strain>
    </source>
</reference>
<keyword evidence="3" id="KW-1185">Reference proteome</keyword>
<proteinExistence type="predicted"/>
<reference evidence="3" key="2">
    <citation type="submission" date="2015-01" db="EMBL/GenBank/DDBJ databases">
        <title>Evolutionary Origins and Diversification of the Mycorrhizal Mutualists.</title>
        <authorList>
            <consortium name="DOE Joint Genome Institute"/>
            <consortium name="Mycorrhizal Genomics Consortium"/>
            <person name="Kohler A."/>
            <person name="Kuo A."/>
            <person name="Nagy L.G."/>
            <person name="Floudas D."/>
            <person name="Copeland A."/>
            <person name="Barry K.W."/>
            <person name="Cichocki N."/>
            <person name="Veneault-Fourrey C."/>
            <person name="LaButti K."/>
            <person name="Lindquist E.A."/>
            <person name="Lipzen A."/>
            <person name="Lundell T."/>
            <person name="Morin E."/>
            <person name="Murat C."/>
            <person name="Riley R."/>
            <person name="Ohm R."/>
            <person name="Sun H."/>
            <person name="Tunlid A."/>
            <person name="Henrissat B."/>
            <person name="Grigoriev I.V."/>
            <person name="Hibbett D.S."/>
            <person name="Martin F."/>
        </authorList>
    </citation>
    <scope>NUCLEOTIDE SEQUENCE [LARGE SCALE GENOMIC DNA]</scope>
    <source>
        <strain evidence="3">h7</strain>
    </source>
</reference>
<gene>
    <name evidence="2" type="ORF">M413DRAFT_129578</name>
</gene>
<accession>A0A0C3C040</accession>
<feature type="transmembrane region" description="Helical" evidence="1">
    <location>
        <begin position="21"/>
        <end position="40"/>
    </location>
</feature>
<dbReference type="HOGENOM" id="CLU_2654755_0_0_1"/>
<feature type="transmembrane region" description="Helical" evidence="1">
    <location>
        <begin position="46"/>
        <end position="63"/>
    </location>
</feature>
<evidence type="ECO:0000313" key="2">
    <source>
        <dbReference type="EMBL" id="KIM42235.1"/>
    </source>
</evidence>
<name>A0A0C3C040_HEBCY</name>
<evidence type="ECO:0000313" key="3">
    <source>
        <dbReference type="Proteomes" id="UP000053424"/>
    </source>
</evidence>
<dbReference type="AlphaFoldDB" id="A0A0C3C040"/>